<sequence>MLITLLLSGCMTVAEKEAIEVLPMYGQPQLARSDYLQREDAAFVKQEGYRYRGDLKRASREWSRQALDILRLGDLDAAMRRLNQAWLLDPANYQVYWGFGQVLVLRDDLAGAAGYLEQALHIVDDVYQKPALLTDTGTVYSLQGEQAESARIGQGVALFDRANARFAAAVALDGDYLPVWQRWARSLYRQGDYASAWDKIRQARQRGVKVFSGDFLQALSARLPEPVN</sequence>
<dbReference type="Proteomes" id="UP000235015">
    <property type="component" value="Unassembled WGS sequence"/>
</dbReference>
<dbReference type="InterPro" id="IPR011990">
    <property type="entry name" value="TPR-like_helical_dom_sf"/>
</dbReference>
<accession>A0A2N6CSV7</accession>
<comment type="caution">
    <text evidence="1">The sequence shown here is derived from an EMBL/GenBank/DDBJ whole genome shotgun (WGS) entry which is preliminary data.</text>
</comment>
<dbReference type="EMBL" id="PKUN01000027">
    <property type="protein sequence ID" value="PLX60174.1"/>
    <property type="molecule type" value="Genomic_DNA"/>
</dbReference>
<dbReference type="STRING" id="1111735.GCA_000428045_03636"/>
<dbReference type="SUPFAM" id="SSF48452">
    <property type="entry name" value="TPR-like"/>
    <property type="match status" value="1"/>
</dbReference>
<organism evidence="1 2">
    <name type="scientific">Sedimenticola selenatireducens</name>
    <dbReference type="NCBI Taxonomy" id="191960"/>
    <lineage>
        <taxon>Bacteria</taxon>
        <taxon>Pseudomonadati</taxon>
        <taxon>Pseudomonadota</taxon>
        <taxon>Gammaproteobacteria</taxon>
        <taxon>Chromatiales</taxon>
        <taxon>Sedimenticolaceae</taxon>
        <taxon>Sedimenticola</taxon>
    </lineage>
</organism>
<dbReference type="RefSeq" id="WP_273440677.1">
    <property type="nucleotide sequence ID" value="NZ_CAXXYC010000002.1"/>
</dbReference>
<evidence type="ECO:0000313" key="1">
    <source>
        <dbReference type="EMBL" id="PLX60174.1"/>
    </source>
</evidence>
<gene>
    <name evidence="1" type="ORF">C0630_16760</name>
</gene>
<name>A0A2N6CSV7_9GAMM</name>
<evidence type="ECO:0000313" key="2">
    <source>
        <dbReference type="Proteomes" id="UP000235015"/>
    </source>
</evidence>
<dbReference type="AlphaFoldDB" id="A0A2N6CSV7"/>
<proteinExistence type="predicted"/>
<reference evidence="1 2" key="1">
    <citation type="submission" date="2017-11" db="EMBL/GenBank/DDBJ databases">
        <title>Genome-resolved metagenomics identifies genetic mobility, metabolic interactions, and unexpected diversity in perchlorate-reducing communities.</title>
        <authorList>
            <person name="Barnum T.P."/>
            <person name="Figueroa I.A."/>
            <person name="Carlstrom C.I."/>
            <person name="Lucas L.N."/>
            <person name="Engelbrektson A.L."/>
            <person name="Coates J.D."/>
        </authorList>
    </citation>
    <scope>NUCLEOTIDE SEQUENCE [LARGE SCALE GENOMIC DNA]</scope>
    <source>
        <strain evidence="1">BM301</strain>
    </source>
</reference>
<dbReference type="Gene3D" id="1.25.40.10">
    <property type="entry name" value="Tetratricopeptide repeat domain"/>
    <property type="match status" value="1"/>
</dbReference>
<protein>
    <submittedName>
        <fullName evidence="1">Uncharacterized protein</fullName>
    </submittedName>
</protein>